<organism evidence="2 3">
    <name type="scientific">Fonsecaea pedrosoi CBS 271.37</name>
    <dbReference type="NCBI Taxonomy" id="1442368"/>
    <lineage>
        <taxon>Eukaryota</taxon>
        <taxon>Fungi</taxon>
        <taxon>Dikarya</taxon>
        <taxon>Ascomycota</taxon>
        <taxon>Pezizomycotina</taxon>
        <taxon>Eurotiomycetes</taxon>
        <taxon>Chaetothyriomycetidae</taxon>
        <taxon>Chaetothyriales</taxon>
        <taxon>Herpotrichiellaceae</taxon>
        <taxon>Fonsecaea</taxon>
    </lineage>
</organism>
<feature type="compositionally biased region" description="Basic and acidic residues" evidence="1">
    <location>
        <begin position="46"/>
        <end position="55"/>
    </location>
</feature>
<dbReference type="Proteomes" id="UP000053029">
    <property type="component" value="Unassembled WGS sequence"/>
</dbReference>
<name>A0A0D2G5W9_9EURO</name>
<dbReference type="RefSeq" id="XP_013277958.1">
    <property type="nucleotide sequence ID" value="XM_013422504.1"/>
</dbReference>
<dbReference type="GeneID" id="25312050"/>
<dbReference type="EMBL" id="KN846978">
    <property type="protein sequence ID" value="KIW74150.1"/>
    <property type="molecule type" value="Genomic_DNA"/>
</dbReference>
<protein>
    <submittedName>
        <fullName evidence="2">Uncharacterized protein</fullName>
    </submittedName>
</protein>
<feature type="region of interest" description="Disordered" evidence="1">
    <location>
        <begin position="46"/>
        <end position="70"/>
    </location>
</feature>
<keyword evidence="3" id="KW-1185">Reference proteome</keyword>
<dbReference type="HOGENOM" id="CLU_530002_0_0_1"/>
<dbReference type="OrthoDB" id="5400207at2759"/>
<evidence type="ECO:0000256" key="1">
    <source>
        <dbReference type="SAM" id="MobiDB-lite"/>
    </source>
</evidence>
<gene>
    <name evidence="2" type="ORF">Z517_12560</name>
</gene>
<dbReference type="VEuPathDB" id="FungiDB:Z517_12560"/>
<evidence type="ECO:0000313" key="2">
    <source>
        <dbReference type="EMBL" id="KIW74150.1"/>
    </source>
</evidence>
<sequence length="514" mass="56654">MFGQSDHVEHSQPYTTDAMWGRPLEPYKPMECFVYRGSVAGGIWTKPREVKDDRNGVNSPGSGSLAPSTSGDLFLRKPIFDTQFPRSSSSCPPALKECQTPHINSDSRADKEILATKLQTSFCPLPPIEIMDFGGPMYDTASRTWPISYSVFNDGSIDENIHAATIRAPGDFNSEASHKVFGAIQTVTLAAGKAYINICHCRRPGRTPPPSFNGILLSHDSDCHETVSFSGFWLEGFKFVTAAHFLSSNPPLSEEEKKDTLDLLKYASPPPSPRAMRARVSSQFSSHDCNHYEHLMGQLHVPQIYDVQLADHNEAADIAVFRLAVHETRRPEVWIKNSQLSSAAANFPGTVPSMVFSTYYPASDYPVNPINNLSPVEKKEQENCTRFELMVKERVRKGKQCGDNSDQVHVPRFEDIFHANCRSIGFGHIAESSPRDVSHRGAVLRTHSIPGFAGCSGAMIGCLETTHCPTLEGLLVPNLSVKIIGIFKGESGDCMNYNTFSAFTQCGVDSIINC</sequence>
<reference evidence="2 3" key="1">
    <citation type="submission" date="2015-01" db="EMBL/GenBank/DDBJ databases">
        <title>The Genome Sequence of Fonsecaea pedrosoi CBS 271.37.</title>
        <authorList>
            <consortium name="The Broad Institute Genomics Platform"/>
            <person name="Cuomo C."/>
            <person name="de Hoog S."/>
            <person name="Gorbushina A."/>
            <person name="Stielow B."/>
            <person name="Teixiera M."/>
            <person name="Abouelleil A."/>
            <person name="Chapman S.B."/>
            <person name="Priest M."/>
            <person name="Young S.K."/>
            <person name="Wortman J."/>
            <person name="Nusbaum C."/>
            <person name="Birren B."/>
        </authorList>
    </citation>
    <scope>NUCLEOTIDE SEQUENCE [LARGE SCALE GENOMIC DNA]</scope>
    <source>
        <strain evidence="2 3">CBS 271.37</strain>
    </source>
</reference>
<feature type="compositionally biased region" description="Polar residues" evidence="1">
    <location>
        <begin position="56"/>
        <end position="70"/>
    </location>
</feature>
<proteinExistence type="predicted"/>
<dbReference type="AlphaFoldDB" id="A0A0D2G5W9"/>
<evidence type="ECO:0000313" key="3">
    <source>
        <dbReference type="Proteomes" id="UP000053029"/>
    </source>
</evidence>
<accession>A0A0D2G5W9</accession>